<reference evidence="15 16" key="1">
    <citation type="submission" date="2015-11" db="EMBL/GenBank/DDBJ databases">
        <title>Expanding the genomic diversity of Burkholderia species for the development of highly accurate diagnostics.</title>
        <authorList>
            <person name="Sahl J."/>
            <person name="Keim P."/>
            <person name="Wagner D."/>
        </authorList>
    </citation>
    <scope>NUCLEOTIDE SEQUENCE [LARGE SCALE GENOMIC DNA]</scope>
    <source>
        <strain evidence="15 16">MSMB1301WGS</strain>
    </source>
</reference>
<keyword evidence="6" id="KW-0645">Protease</keyword>
<comment type="cofactor">
    <cofactor evidence="2">
        <name>Zn(2+)</name>
        <dbReference type="ChEBI" id="CHEBI:29105"/>
    </cofactor>
</comment>
<keyword evidence="10" id="KW-0862">Zinc</keyword>
<keyword evidence="5" id="KW-0964">Secreted</keyword>
<evidence type="ECO:0000256" key="11">
    <source>
        <dbReference type="ARBA" id="ARBA00023049"/>
    </source>
</evidence>
<sequence length="625" mass="70555">MILTNLMIDVDASSSLTPVGQARMPRLPENLPPSPDQVHYNLPSSKLDRVFLNDKARLQRATADHKRSVQDSECRDMAAMTQYRGAAMADYIANLPDYECHYGLFSVENKLAERIFDAENVHAVASRLVQELHRYDASNLILVNVLIYLRSAYYQYEVTELVDPLPGLVVKLRPYIWQSLAGDALYRENARAPSTANELMKLVANMKDEAFYLPALRDRVAAYTASASNPLAAAPLLKPSAAAAFTGLLTVFFSAHQRGNARSLLERDATLPDTLDRFATENRASLANTSGAYHLADAAREAYRFLRYPSQKSRVKTMIQNMLASTNMTGAGSDLWLAAAESVSYGDPGRCTEYRVCDYQTRLREAILARHHKCNAQVRIRAQNMTATQFRAVCSLVARQEDYFHRMLGTGRQPVEGDRNDTLELVVFADYENYRKYASVIYGVGTDNGGLFLEGDPSASDNQARFIAHEASWLRPQFKIWNLEHELTHYLDGRYNMAGDFTASTQKPTVWWIEGVAEYLSRRNDNKEALDAVRGRGYPFSDVLATLYSSNDYHARAYRWGYLATRFMFERHRADVDAIVSRFRVGDYDGYANHIAYIGQRYDSEFADWARNTAIAGELPLAVEN</sequence>
<keyword evidence="8" id="KW-0732">Signal</keyword>
<evidence type="ECO:0000256" key="13">
    <source>
        <dbReference type="PIRSR" id="PIRSR602169-1"/>
    </source>
</evidence>
<dbReference type="Gene3D" id="3.40.30.160">
    <property type="entry name" value="Collagenase ColT, N-terminal domain"/>
    <property type="match status" value="1"/>
</dbReference>
<dbReference type="InterPro" id="IPR002169">
    <property type="entry name" value="Peptidase_M9A/M9B"/>
</dbReference>
<evidence type="ECO:0000259" key="14">
    <source>
        <dbReference type="Pfam" id="PF08453"/>
    </source>
</evidence>
<dbReference type="EMBL" id="LPEQ01000083">
    <property type="protein sequence ID" value="KVV45842.1"/>
    <property type="molecule type" value="Genomic_DNA"/>
</dbReference>
<keyword evidence="16" id="KW-1185">Reference proteome</keyword>
<comment type="caution">
    <text evidence="15">The sequence shown here is derived from an EMBL/GenBank/DDBJ whole genome shotgun (WGS) entry which is preliminary data.</text>
</comment>
<keyword evidence="12" id="KW-0865">Zymogen</keyword>
<keyword evidence="9" id="KW-0378">Hydrolase</keyword>
<dbReference type="InterPro" id="IPR013661">
    <property type="entry name" value="Peptidase_M9_N_dom"/>
</dbReference>
<feature type="domain" description="Peptidase M9 collagenase N-terminal" evidence="14">
    <location>
        <begin position="76"/>
        <end position="227"/>
    </location>
</feature>
<evidence type="ECO:0000256" key="9">
    <source>
        <dbReference type="ARBA" id="ARBA00022801"/>
    </source>
</evidence>
<proteinExistence type="predicted"/>
<protein>
    <recommendedName>
        <fullName evidence="4">microbial collagenase</fullName>
        <ecNumber evidence="4">3.4.24.3</ecNumber>
    </recommendedName>
</protein>
<comment type="catalytic activity">
    <reaction evidence="1">
        <text>Digestion of native collagen in the triple helical region at Xaa-|-Gly bonds. With synthetic peptides, a preference is shown for Gly at P3 and P1', Pro and Ala at P2 and P2', and hydroxyproline, Ala or Arg at P3'.</text>
        <dbReference type="EC" id="3.4.24.3"/>
    </reaction>
</comment>
<evidence type="ECO:0000313" key="16">
    <source>
        <dbReference type="Proteomes" id="UP000062317"/>
    </source>
</evidence>
<dbReference type="Gene3D" id="1.10.390.20">
    <property type="match status" value="1"/>
</dbReference>
<keyword evidence="11" id="KW-0482">Metalloprotease</keyword>
<evidence type="ECO:0000256" key="5">
    <source>
        <dbReference type="ARBA" id="ARBA00022525"/>
    </source>
</evidence>
<comment type="subcellular location">
    <subcellularLocation>
        <location evidence="3">Secreted</location>
    </subcellularLocation>
</comment>
<evidence type="ECO:0000256" key="3">
    <source>
        <dbReference type="ARBA" id="ARBA00004613"/>
    </source>
</evidence>
<dbReference type="Proteomes" id="UP000062317">
    <property type="component" value="Unassembled WGS sequence"/>
</dbReference>
<gene>
    <name evidence="15" type="ORF">WT27_06935</name>
</gene>
<evidence type="ECO:0000256" key="10">
    <source>
        <dbReference type="ARBA" id="ARBA00022833"/>
    </source>
</evidence>
<evidence type="ECO:0000256" key="8">
    <source>
        <dbReference type="ARBA" id="ARBA00022729"/>
    </source>
</evidence>
<dbReference type="AlphaFoldDB" id="A0A106E0G2"/>
<evidence type="ECO:0000256" key="7">
    <source>
        <dbReference type="ARBA" id="ARBA00022723"/>
    </source>
</evidence>
<evidence type="ECO:0000256" key="12">
    <source>
        <dbReference type="ARBA" id="ARBA00023145"/>
    </source>
</evidence>
<dbReference type="GO" id="GO:0006508">
    <property type="term" value="P:proteolysis"/>
    <property type="evidence" value="ECO:0007669"/>
    <property type="project" value="UniProtKB-KW"/>
</dbReference>
<evidence type="ECO:0000256" key="6">
    <source>
        <dbReference type="ARBA" id="ARBA00022670"/>
    </source>
</evidence>
<name>A0A106E0G2_9BURK</name>
<evidence type="ECO:0000256" key="1">
    <source>
        <dbReference type="ARBA" id="ARBA00000424"/>
    </source>
</evidence>
<organism evidence="15 16">
    <name type="scientific">Burkholderia territorii</name>
    <dbReference type="NCBI Taxonomy" id="1503055"/>
    <lineage>
        <taxon>Bacteria</taxon>
        <taxon>Pseudomonadati</taxon>
        <taxon>Pseudomonadota</taxon>
        <taxon>Betaproteobacteria</taxon>
        <taxon>Burkholderiales</taxon>
        <taxon>Burkholderiaceae</taxon>
        <taxon>Burkholderia</taxon>
        <taxon>Burkholderia cepacia complex</taxon>
    </lineage>
</organism>
<dbReference type="PRINTS" id="PR00931">
    <property type="entry name" value="MICOLLPTASE"/>
</dbReference>
<dbReference type="GO" id="GO:0004222">
    <property type="term" value="F:metalloendopeptidase activity"/>
    <property type="evidence" value="ECO:0007669"/>
    <property type="project" value="InterPro"/>
</dbReference>
<dbReference type="Pfam" id="PF08453">
    <property type="entry name" value="Peptidase_M9_N"/>
    <property type="match status" value="1"/>
</dbReference>
<dbReference type="Pfam" id="PF01752">
    <property type="entry name" value="Peptidase_M9"/>
    <property type="match status" value="1"/>
</dbReference>
<dbReference type="PANTHER" id="PTHR13062">
    <property type="entry name" value="COLLAGENASE"/>
    <property type="match status" value="1"/>
</dbReference>
<keyword evidence="7" id="KW-0479">Metal-binding</keyword>
<dbReference type="EC" id="3.4.24.3" evidence="4"/>
<dbReference type="GO" id="GO:0008270">
    <property type="term" value="F:zinc ion binding"/>
    <property type="evidence" value="ECO:0007669"/>
    <property type="project" value="InterPro"/>
</dbReference>
<dbReference type="GO" id="GO:0005576">
    <property type="term" value="C:extracellular region"/>
    <property type="evidence" value="ECO:0007669"/>
    <property type="project" value="UniProtKB-SubCell"/>
</dbReference>
<evidence type="ECO:0000313" key="15">
    <source>
        <dbReference type="EMBL" id="KVV45842.1"/>
    </source>
</evidence>
<dbReference type="PANTHER" id="PTHR13062:SF9">
    <property type="entry name" value="MICROBIAL COLLAGENASE"/>
    <property type="match status" value="1"/>
</dbReference>
<evidence type="ECO:0000256" key="2">
    <source>
        <dbReference type="ARBA" id="ARBA00001947"/>
    </source>
</evidence>
<evidence type="ECO:0000256" key="4">
    <source>
        <dbReference type="ARBA" id="ARBA00012653"/>
    </source>
</evidence>
<accession>A0A106E0G2</accession>
<feature type="active site" evidence="13">
    <location>
        <position position="486"/>
    </location>
</feature>